<feature type="compositionally biased region" description="Basic and acidic residues" evidence="1">
    <location>
        <begin position="110"/>
        <end position="119"/>
    </location>
</feature>
<feature type="region of interest" description="Disordered" evidence="1">
    <location>
        <begin position="70"/>
        <end position="150"/>
    </location>
</feature>
<dbReference type="Proteomes" id="UP000187609">
    <property type="component" value="Unassembled WGS sequence"/>
</dbReference>
<keyword evidence="3" id="KW-1185">Reference proteome</keyword>
<protein>
    <submittedName>
        <fullName evidence="2">Uncharacterized protein</fullName>
    </submittedName>
</protein>
<accession>A0A1J6J687</accession>
<feature type="compositionally biased region" description="Polar residues" evidence="1">
    <location>
        <begin position="87"/>
        <end position="109"/>
    </location>
</feature>
<proteinExistence type="predicted"/>
<comment type="caution">
    <text evidence="2">The sequence shown here is derived from an EMBL/GenBank/DDBJ whole genome shotgun (WGS) entry which is preliminary data.</text>
</comment>
<dbReference type="Gramene" id="OIT06411">
    <property type="protein sequence ID" value="OIT06411"/>
    <property type="gene ID" value="A4A49_61662"/>
</dbReference>
<organism evidence="2 3">
    <name type="scientific">Nicotiana attenuata</name>
    <name type="common">Coyote tobacco</name>
    <dbReference type="NCBI Taxonomy" id="49451"/>
    <lineage>
        <taxon>Eukaryota</taxon>
        <taxon>Viridiplantae</taxon>
        <taxon>Streptophyta</taxon>
        <taxon>Embryophyta</taxon>
        <taxon>Tracheophyta</taxon>
        <taxon>Spermatophyta</taxon>
        <taxon>Magnoliopsida</taxon>
        <taxon>eudicotyledons</taxon>
        <taxon>Gunneridae</taxon>
        <taxon>Pentapetalae</taxon>
        <taxon>asterids</taxon>
        <taxon>lamiids</taxon>
        <taxon>Solanales</taxon>
        <taxon>Solanaceae</taxon>
        <taxon>Nicotianoideae</taxon>
        <taxon>Nicotianeae</taxon>
        <taxon>Nicotiana</taxon>
    </lineage>
</organism>
<name>A0A1J6J687_NICAT</name>
<feature type="region of interest" description="Disordered" evidence="1">
    <location>
        <begin position="1"/>
        <end position="24"/>
    </location>
</feature>
<feature type="compositionally biased region" description="Basic residues" evidence="1">
    <location>
        <begin position="127"/>
        <end position="137"/>
    </location>
</feature>
<dbReference type="EMBL" id="MJEQ01037184">
    <property type="protein sequence ID" value="OIT06411.1"/>
    <property type="molecule type" value="Genomic_DNA"/>
</dbReference>
<sequence>NSEEIIKERSTNEIMNEGPSDNEEIVLKSSNDVVKTTKELEWQEYVNELVSIPSEIKILPGICLEPDLNPVHQQSNSDSVSMRKETQQQFEITSPNTVTVRIPENQLQNEQDHDNEEKFSPVIRSKNQNKKKEKKKKQNDNAPPHGGRSN</sequence>
<evidence type="ECO:0000313" key="2">
    <source>
        <dbReference type="EMBL" id="OIT06411.1"/>
    </source>
</evidence>
<feature type="compositionally biased region" description="Polar residues" evidence="1">
    <location>
        <begin position="71"/>
        <end position="80"/>
    </location>
</feature>
<feature type="compositionally biased region" description="Basic and acidic residues" evidence="1">
    <location>
        <begin position="1"/>
        <end position="11"/>
    </location>
</feature>
<reference evidence="2" key="1">
    <citation type="submission" date="2016-11" db="EMBL/GenBank/DDBJ databases">
        <title>The genome of Nicotiana attenuata.</title>
        <authorList>
            <person name="Xu S."/>
            <person name="Brockmoeller T."/>
            <person name="Gaquerel E."/>
            <person name="Navarro A."/>
            <person name="Kuhl H."/>
            <person name="Gase K."/>
            <person name="Ling Z."/>
            <person name="Zhou W."/>
            <person name="Kreitzer C."/>
            <person name="Stanke M."/>
            <person name="Tang H."/>
            <person name="Lyons E."/>
            <person name="Pandey P."/>
            <person name="Pandey S.P."/>
            <person name="Timmermann B."/>
            <person name="Baldwin I.T."/>
        </authorList>
    </citation>
    <scope>NUCLEOTIDE SEQUENCE [LARGE SCALE GENOMIC DNA]</scope>
    <source>
        <strain evidence="2">UT</strain>
    </source>
</reference>
<feature type="non-terminal residue" evidence="2">
    <location>
        <position position="1"/>
    </location>
</feature>
<evidence type="ECO:0000313" key="3">
    <source>
        <dbReference type="Proteomes" id="UP000187609"/>
    </source>
</evidence>
<evidence type="ECO:0000256" key="1">
    <source>
        <dbReference type="SAM" id="MobiDB-lite"/>
    </source>
</evidence>
<gene>
    <name evidence="2" type="ORF">A4A49_61662</name>
</gene>
<dbReference type="AlphaFoldDB" id="A0A1J6J687"/>